<dbReference type="EMBL" id="CP031165">
    <property type="protein sequence ID" value="AXV08820.1"/>
    <property type="molecule type" value="Genomic_DNA"/>
</dbReference>
<dbReference type="PROSITE" id="PS00920">
    <property type="entry name" value="NITRIL_CHT_1"/>
    <property type="match status" value="1"/>
</dbReference>
<dbReference type="AlphaFoldDB" id="A0A346Y2X3"/>
<dbReference type="InterPro" id="IPR003010">
    <property type="entry name" value="C-N_Hydrolase"/>
</dbReference>
<dbReference type="InterPro" id="IPR044149">
    <property type="entry name" value="Nitrilases_CHs"/>
</dbReference>
<name>A0A346Y2X3_9ACTN</name>
<dbReference type="PANTHER" id="PTHR46044">
    <property type="entry name" value="NITRILASE"/>
    <property type="match status" value="1"/>
</dbReference>
<evidence type="ECO:0000313" key="4">
    <source>
        <dbReference type="EMBL" id="AXV08820.1"/>
    </source>
</evidence>
<dbReference type="Proteomes" id="UP000264006">
    <property type="component" value="Chromosome"/>
</dbReference>
<sequence length="315" mass="34086">MRIAAAQTRPAWGDSARTTTIVTDWIQRAATTGVDLLAFGETFLSGYPFWVSPTDGGRFDDPDQAAAYAYYLDAAVELDGPEVDAVAECVADTGVFTYLGITERGGGSGRGTVWCTLLAISPRDGVVSAHRKLRPTFEERLVWGAGDGNGLRVHDTGHGIRVGGLNCWENWMPQARHALYAAGEDLHVSVWPGGEHNTHDIPRFLAKEGRVVSLAASAVLELDDIPDDFPLLDRLDPDDVSFDGGSAIAGPDGRWLAEPLVGREGFVVADIDPATIRAARHTFDATGHYSRPDVFSVTVDRRRQAAATFLDDPRR</sequence>
<dbReference type="KEGG" id="euz:DVS28_a4153"/>
<dbReference type="Gene3D" id="3.60.110.10">
    <property type="entry name" value="Carbon-nitrogen hydrolase"/>
    <property type="match status" value="1"/>
</dbReference>
<evidence type="ECO:0000256" key="2">
    <source>
        <dbReference type="PROSITE-ProRule" id="PRU10139"/>
    </source>
</evidence>
<accession>A0A346Y2X3</accession>
<evidence type="ECO:0000313" key="5">
    <source>
        <dbReference type="Proteomes" id="UP000264006"/>
    </source>
</evidence>
<reference evidence="4 5" key="1">
    <citation type="submission" date="2018-09" db="EMBL/GenBank/DDBJ databases">
        <title>Complete genome sequence of Euzebya sp. DY32-46 isolated from seawater of Pacific Ocean.</title>
        <authorList>
            <person name="Xu L."/>
            <person name="Wu Y.-H."/>
            <person name="Xu X.-W."/>
        </authorList>
    </citation>
    <scope>NUCLEOTIDE SEQUENCE [LARGE SCALE GENOMIC DNA]</scope>
    <source>
        <strain evidence="4 5">DY32-46</strain>
    </source>
</reference>
<organism evidence="4 5">
    <name type="scientific">Euzebya pacifica</name>
    <dbReference type="NCBI Taxonomy" id="1608957"/>
    <lineage>
        <taxon>Bacteria</taxon>
        <taxon>Bacillati</taxon>
        <taxon>Actinomycetota</taxon>
        <taxon>Nitriliruptoria</taxon>
        <taxon>Euzebyales</taxon>
    </lineage>
</organism>
<dbReference type="OrthoDB" id="9811121at2"/>
<dbReference type="InterPro" id="IPR036526">
    <property type="entry name" value="C-N_Hydrolase_sf"/>
</dbReference>
<dbReference type="PANTHER" id="PTHR46044:SF1">
    <property type="entry name" value="CN HYDROLASE DOMAIN-CONTAINING PROTEIN"/>
    <property type="match status" value="1"/>
</dbReference>
<dbReference type="InterPro" id="IPR000132">
    <property type="entry name" value="Nitrilase/CN_hydratase_CS"/>
</dbReference>
<dbReference type="GO" id="GO:0000257">
    <property type="term" value="F:nitrilase activity"/>
    <property type="evidence" value="ECO:0007669"/>
    <property type="project" value="UniProtKB-ARBA"/>
</dbReference>
<keyword evidence="5" id="KW-1185">Reference proteome</keyword>
<dbReference type="CDD" id="cd07564">
    <property type="entry name" value="nitrilases_CHs"/>
    <property type="match status" value="1"/>
</dbReference>
<dbReference type="RefSeq" id="WP_114593110.1">
    <property type="nucleotide sequence ID" value="NZ_CP031165.1"/>
</dbReference>
<protein>
    <submittedName>
        <fullName evidence="4">Nitrilase</fullName>
    </submittedName>
</protein>
<comment type="similarity">
    <text evidence="1">Belongs to the carbon-nitrogen hydrolase superfamily. Nitrilase family.</text>
</comment>
<dbReference type="Pfam" id="PF00795">
    <property type="entry name" value="CN_hydrolase"/>
    <property type="match status" value="1"/>
</dbReference>
<dbReference type="SUPFAM" id="SSF56317">
    <property type="entry name" value="Carbon-nitrogen hydrolase"/>
    <property type="match status" value="1"/>
</dbReference>
<feature type="active site" description="Proton acceptor" evidence="2">
    <location>
        <position position="41"/>
    </location>
</feature>
<evidence type="ECO:0000259" key="3">
    <source>
        <dbReference type="PROSITE" id="PS50263"/>
    </source>
</evidence>
<dbReference type="PROSITE" id="PS50263">
    <property type="entry name" value="CN_HYDROLASE"/>
    <property type="match status" value="1"/>
</dbReference>
<gene>
    <name evidence="4" type="ORF">DVS28_a4153</name>
</gene>
<evidence type="ECO:0000256" key="1">
    <source>
        <dbReference type="ARBA" id="ARBA00008129"/>
    </source>
</evidence>
<feature type="domain" description="CN hydrolase" evidence="3">
    <location>
        <begin position="1"/>
        <end position="273"/>
    </location>
</feature>
<proteinExistence type="inferred from homology"/>